<dbReference type="AlphaFoldDB" id="A0A0A9ASJ3"/>
<organism evidence="1">
    <name type="scientific">Arundo donax</name>
    <name type="common">Giant reed</name>
    <name type="synonym">Donax arundinaceus</name>
    <dbReference type="NCBI Taxonomy" id="35708"/>
    <lineage>
        <taxon>Eukaryota</taxon>
        <taxon>Viridiplantae</taxon>
        <taxon>Streptophyta</taxon>
        <taxon>Embryophyta</taxon>
        <taxon>Tracheophyta</taxon>
        <taxon>Spermatophyta</taxon>
        <taxon>Magnoliopsida</taxon>
        <taxon>Liliopsida</taxon>
        <taxon>Poales</taxon>
        <taxon>Poaceae</taxon>
        <taxon>PACMAD clade</taxon>
        <taxon>Arundinoideae</taxon>
        <taxon>Arundineae</taxon>
        <taxon>Arundo</taxon>
    </lineage>
</organism>
<proteinExistence type="predicted"/>
<reference evidence="1" key="2">
    <citation type="journal article" date="2015" name="Data Brief">
        <title>Shoot transcriptome of the giant reed, Arundo donax.</title>
        <authorList>
            <person name="Barrero R.A."/>
            <person name="Guerrero F.D."/>
            <person name="Moolhuijzen P."/>
            <person name="Goolsby J.A."/>
            <person name="Tidwell J."/>
            <person name="Bellgard S.E."/>
            <person name="Bellgard M.I."/>
        </authorList>
    </citation>
    <scope>NUCLEOTIDE SEQUENCE</scope>
    <source>
        <tissue evidence="1">Shoot tissue taken approximately 20 cm above the soil surface</tissue>
    </source>
</reference>
<accession>A0A0A9ASJ3</accession>
<dbReference type="EMBL" id="GBRH01247848">
    <property type="protein sequence ID" value="JAD50047.1"/>
    <property type="molecule type" value="Transcribed_RNA"/>
</dbReference>
<protein>
    <submittedName>
        <fullName evidence="1">Uncharacterized protein</fullName>
    </submittedName>
</protein>
<name>A0A0A9ASJ3_ARUDO</name>
<reference evidence="1" key="1">
    <citation type="submission" date="2014-09" db="EMBL/GenBank/DDBJ databases">
        <authorList>
            <person name="Magalhaes I.L.F."/>
            <person name="Oliveira U."/>
            <person name="Santos F.R."/>
            <person name="Vidigal T.H.D.A."/>
            <person name="Brescovit A.D."/>
            <person name="Santos A.J."/>
        </authorList>
    </citation>
    <scope>NUCLEOTIDE SEQUENCE</scope>
    <source>
        <tissue evidence="1">Shoot tissue taken approximately 20 cm above the soil surface</tissue>
    </source>
</reference>
<evidence type="ECO:0000313" key="1">
    <source>
        <dbReference type="EMBL" id="JAD50047.1"/>
    </source>
</evidence>
<sequence length="26" mass="3069">MLDGRLFGSQHYFPSRSLLPFFSIDH</sequence>